<sequence>MPQVIPKYYDQVAEVNGLTFVSTKSWMEKERTYRLQQLKAALGDDPIPTREEIFKCEVRENNNALENCRHLRERYYAAREVMKKLENEKRLANLYQHKN</sequence>
<protein>
    <submittedName>
        <fullName evidence="1">Uncharacterized protein</fullName>
    </submittedName>
</protein>
<evidence type="ECO:0000313" key="1">
    <source>
        <dbReference type="EMBL" id="PRP88812.1"/>
    </source>
</evidence>
<proteinExistence type="predicted"/>
<reference evidence="1 2" key="1">
    <citation type="journal article" date="2018" name="Genome Biol. Evol.">
        <title>Multiple Roots of Fruiting Body Formation in Amoebozoa.</title>
        <authorList>
            <person name="Hillmann F."/>
            <person name="Forbes G."/>
            <person name="Novohradska S."/>
            <person name="Ferling I."/>
            <person name="Riege K."/>
            <person name="Groth M."/>
            <person name="Westermann M."/>
            <person name="Marz M."/>
            <person name="Spaller T."/>
            <person name="Winckler T."/>
            <person name="Schaap P."/>
            <person name="Glockner G."/>
        </authorList>
    </citation>
    <scope>NUCLEOTIDE SEQUENCE [LARGE SCALE GENOMIC DNA]</scope>
    <source>
        <strain evidence="1 2">Jena</strain>
    </source>
</reference>
<gene>
    <name evidence="1" type="ORF">PROFUN_00280</name>
</gene>
<keyword evidence="2" id="KW-1185">Reference proteome</keyword>
<evidence type="ECO:0000313" key="2">
    <source>
        <dbReference type="Proteomes" id="UP000241769"/>
    </source>
</evidence>
<accession>A0A2P6NXZ1</accession>
<comment type="caution">
    <text evidence="1">The sequence shown here is derived from an EMBL/GenBank/DDBJ whole genome shotgun (WGS) entry which is preliminary data.</text>
</comment>
<dbReference type="InParanoid" id="A0A2P6NXZ1"/>
<dbReference type="Proteomes" id="UP000241769">
    <property type="component" value="Unassembled WGS sequence"/>
</dbReference>
<organism evidence="1 2">
    <name type="scientific">Planoprotostelium fungivorum</name>
    <dbReference type="NCBI Taxonomy" id="1890364"/>
    <lineage>
        <taxon>Eukaryota</taxon>
        <taxon>Amoebozoa</taxon>
        <taxon>Evosea</taxon>
        <taxon>Variosea</taxon>
        <taxon>Cavosteliida</taxon>
        <taxon>Cavosteliaceae</taxon>
        <taxon>Planoprotostelium</taxon>
    </lineage>
</organism>
<dbReference type="OrthoDB" id="10252718at2759"/>
<name>A0A2P6NXZ1_9EUKA</name>
<dbReference type="AlphaFoldDB" id="A0A2P6NXZ1"/>
<dbReference type="EMBL" id="MDYQ01000007">
    <property type="protein sequence ID" value="PRP88812.1"/>
    <property type="molecule type" value="Genomic_DNA"/>
</dbReference>